<dbReference type="Pfam" id="PF12802">
    <property type="entry name" value="MarR_2"/>
    <property type="match status" value="1"/>
</dbReference>
<keyword evidence="8" id="KW-1185">Reference proteome</keyword>
<dbReference type="InterPro" id="IPR036388">
    <property type="entry name" value="WH-like_DNA-bd_sf"/>
</dbReference>
<proteinExistence type="inferred from homology"/>
<evidence type="ECO:0000256" key="3">
    <source>
        <dbReference type="ARBA" id="ARBA00023125"/>
    </source>
</evidence>
<evidence type="ECO:0000256" key="4">
    <source>
        <dbReference type="ARBA" id="ARBA00023163"/>
    </source>
</evidence>
<accession>A0A839QXC7</accession>
<dbReference type="SUPFAM" id="SSF100950">
    <property type="entry name" value="NagB/RpiA/CoA transferase-like"/>
    <property type="match status" value="1"/>
</dbReference>
<gene>
    <name evidence="7" type="ORF">FHX50_000879</name>
</gene>
<evidence type="ECO:0000259" key="6">
    <source>
        <dbReference type="Pfam" id="PF12802"/>
    </source>
</evidence>
<evidence type="ECO:0000259" key="5">
    <source>
        <dbReference type="Pfam" id="PF04198"/>
    </source>
</evidence>
<dbReference type="PANTHER" id="PTHR34294:SF1">
    <property type="entry name" value="TRANSCRIPTIONAL REGULATOR LSRR"/>
    <property type="match status" value="1"/>
</dbReference>
<reference evidence="7 8" key="1">
    <citation type="submission" date="2020-08" db="EMBL/GenBank/DDBJ databases">
        <title>Sequencing the genomes of 1000 actinobacteria strains.</title>
        <authorList>
            <person name="Klenk H.-P."/>
        </authorList>
    </citation>
    <scope>NUCLEOTIDE SEQUENCE [LARGE SCALE GENOMIC DNA]</scope>
    <source>
        <strain evidence="7 8">DSM 23040</strain>
    </source>
</reference>
<dbReference type="Gene3D" id="1.10.10.10">
    <property type="entry name" value="Winged helix-like DNA-binding domain superfamily/Winged helix DNA-binding domain"/>
    <property type="match status" value="1"/>
</dbReference>
<protein>
    <submittedName>
        <fullName evidence="7">DNA-binding transcriptional regulator LsrR (DeoR family)</fullName>
    </submittedName>
</protein>
<evidence type="ECO:0000256" key="2">
    <source>
        <dbReference type="ARBA" id="ARBA00023015"/>
    </source>
</evidence>
<dbReference type="RefSeq" id="WP_246370661.1">
    <property type="nucleotide sequence ID" value="NZ_CBCSFZ010000019.1"/>
</dbReference>
<evidence type="ECO:0000256" key="1">
    <source>
        <dbReference type="ARBA" id="ARBA00010466"/>
    </source>
</evidence>
<dbReference type="Proteomes" id="UP000568050">
    <property type="component" value="Unassembled WGS sequence"/>
</dbReference>
<feature type="domain" description="Sugar-binding" evidence="5">
    <location>
        <begin position="50"/>
        <end position="302"/>
    </location>
</feature>
<evidence type="ECO:0000313" key="7">
    <source>
        <dbReference type="EMBL" id="MBB3022631.1"/>
    </source>
</evidence>
<comment type="similarity">
    <text evidence="1">Belongs to the SorC transcriptional regulatory family.</text>
</comment>
<dbReference type="InterPro" id="IPR051054">
    <property type="entry name" value="SorC_transcr_regulators"/>
</dbReference>
<name>A0A839QXC7_9MICO</name>
<dbReference type="InterPro" id="IPR007324">
    <property type="entry name" value="Sugar-bd_dom_put"/>
</dbReference>
<dbReference type="Pfam" id="PF04198">
    <property type="entry name" value="Sugar-bind"/>
    <property type="match status" value="1"/>
</dbReference>
<dbReference type="EMBL" id="JACHWP010000001">
    <property type="protein sequence ID" value="MBB3022631.1"/>
    <property type="molecule type" value="Genomic_DNA"/>
</dbReference>
<dbReference type="Gene3D" id="3.40.50.1360">
    <property type="match status" value="1"/>
</dbReference>
<keyword evidence="3 7" id="KW-0238">DNA-binding</keyword>
<dbReference type="InterPro" id="IPR000835">
    <property type="entry name" value="HTH_MarR-typ"/>
</dbReference>
<organism evidence="7 8">
    <name type="scientific">Helcobacillus massiliensis</name>
    <dbReference type="NCBI Taxonomy" id="521392"/>
    <lineage>
        <taxon>Bacteria</taxon>
        <taxon>Bacillati</taxon>
        <taxon>Actinomycetota</taxon>
        <taxon>Actinomycetes</taxon>
        <taxon>Micrococcales</taxon>
        <taxon>Dermabacteraceae</taxon>
        <taxon>Helcobacillus</taxon>
    </lineage>
</organism>
<comment type="caution">
    <text evidence="7">The sequence shown here is derived from an EMBL/GenBank/DDBJ whole genome shotgun (WGS) entry which is preliminary data.</text>
</comment>
<dbReference type="GO" id="GO:0003677">
    <property type="term" value="F:DNA binding"/>
    <property type="evidence" value="ECO:0007669"/>
    <property type="project" value="UniProtKB-KW"/>
</dbReference>
<keyword evidence="2" id="KW-0805">Transcription regulation</keyword>
<sequence>MYYQDGITMEAIADRTGQSRSTISRLLRDARAHGLVTITLRPPGQQRVQALQVRLRDRFGVSATVVPVAPTMDERERLDAAAQEAAALIDSLMDTSTVMGIAWGTTMTAVADAIRPRPVPGARIVQLNGAIDSEGAGFDYATAAISRLAQKWDAQMHPFAVPAFFDYEDTRRAMWRERSTRRILDLQNRTSIAAFGAGAFDSAVPSHVYASGYFTKEVTEQLQADGVVGDVCTIALRADGSWRDIELNRRATGPNPDRLKRIPRRILVGAGSSKARALRAALLAGVATDLVVDESAAAGILAD</sequence>
<dbReference type="GO" id="GO:0003700">
    <property type="term" value="F:DNA-binding transcription factor activity"/>
    <property type="evidence" value="ECO:0007669"/>
    <property type="project" value="InterPro"/>
</dbReference>
<dbReference type="InterPro" id="IPR037171">
    <property type="entry name" value="NagB/RpiA_transferase-like"/>
</dbReference>
<feature type="domain" description="HTH marR-type" evidence="6">
    <location>
        <begin position="3"/>
        <end position="45"/>
    </location>
</feature>
<dbReference type="PANTHER" id="PTHR34294">
    <property type="entry name" value="TRANSCRIPTIONAL REGULATOR-RELATED"/>
    <property type="match status" value="1"/>
</dbReference>
<dbReference type="AlphaFoldDB" id="A0A839QXC7"/>
<evidence type="ECO:0000313" key="8">
    <source>
        <dbReference type="Proteomes" id="UP000568050"/>
    </source>
</evidence>
<keyword evidence="4" id="KW-0804">Transcription</keyword>
<dbReference type="GO" id="GO:0030246">
    <property type="term" value="F:carbohydrate binding"/>
    <property type="evidence" value="ECO:0007669"/>
    <property type="project" value="InterPro"/>
</dbReference>